<sequence>MPPRTPSASAGSSAAWLPRLPALLPALGFLAIVLAPPLNHDVAAVLDFSARMLAGERLYTGLLDVNPPLIFLLNLPAAWLAAHTPLDGPQALLLGLLLLCGGSLALCAALLRAAGGRAMGAVERAVTGAVLPLLLLAAGYDFGQREHIMAVAALPYLVLAERRILGALTPWRLAVPAVLLAALGFALKPHFLAAPALVEALVLGAGLARGRGAAVLRDPVPWAMAALWALYLAAIPVFFPAYLGHVVPLVWQWYVGLDGAPWWRVLLAPVLGSGALFVLGLAALVPPAMRRGAAGWLPALLAAAAAGGLAAALVQHKGWSYHLVPVWLWGGWAGALLLARGADAALPPAPARRAAPLLAAGLAFALALFALRGDQSPWIQFRFAAGPPGELTGWLEREAGGARVLVLSPDIAPAYPAINYAQARSILPFMSLWLLQSTYQRCPEGGARYRAPREMSDAEATVFRTVAERMAQAPPAAVLVSNYTGIPACGGAPFDFIAYFRRHPLFESAWAQYRRRGEIDGHQLFVREE</sequence>
<feature type="transmembrane region" description="Helical" evidence="1">
    <location>
        <begin position="20"/>
        <end position="38"/>
    </location>
</feature>
<dbReference type="RefSeq" id="WP_109516485.1">
    <property type="nucleotide sequence ID" value="NZ_PDOA01000004.1"/>
</dbReference>
<organism evidence="2 3">
    <name type="scientific">Teichococcus aestuarii</name>
    <dbReference type="NCBI Taxonomy" id="568898"/>
    <lineage>
        <taxon>Bacteria</taxon>
        <taxon>Pseudomonadati</taxon>
        <taxon>Pseudomonadota</taxon>
        <taxon>Alphaproteobacteria</taxon>
        <taxon>Acetobacterales</taxon>
        <taxon>Roseomonadaceae</taxon>
        <taxon>Roseomonas</taxon>
    </lineage>
</organism>
<dbReference type="OrthoDB" id="6196188at2"/>
<keyword evidence="1" id="KW-0472">Membrane</keyword>
<feature type="transmembrane region" description="Helical" evidence="1">
    <location>
        <begin position="191"/>
        <end position="208"/>
    </location>
</feature>
<feature type="transmembrane region" description="Helical" evidence="1">
    <location>
        <begin position="354"/>
        <end position="371"/>
    </location>
</feature>
<feature type="transmembrane region" description="Helical" evidence="1">
    <location>
        <begin position="296"/>
        <end position="314"/>
    </location>
</feature>
<feature type="transmembrane region" description="Helical" evidence="1">
    <location>
        <begin position="262"/>
        <end position="284"/>
    </location>
</feature>
<evidence type="ECO:0000313" key="3">
    <source>
        <dbReference type="Proteomes" id="UP000245048"/>
    </source>
</evidence>
<reference evidence="3" key="1">
    <citation type="submission" date="2017-10" db="EMBL/GenBank/DDBJ databases">
        <authorList>
            <person name="Toshchakov S.V."/>
            <person name="Goeva M.A."/>
        </authorList>
    </citation>
    <scope>NUCLEOTIDE SEQUENCE [LARGE SCALE GENOMIC DNA]</scope>
    <source>
        <strain evidence="3">JR1/69-1-13</strain>
    </source>
</reference>
<dbReference type="Proteomes" id="UP000245048">
    <property type="component" value="Unassembled WGS sequence"/>
</dbReference>
<proteinExistence type="predicted"/>
<dbReference type="EMBL" id="PDOA01000004">
    <property type="protein sequence ID" value="PWC29148.1"/>
    <property type="molecule type" value="Genomic_DNA"/>
</dbReference>
<comment type="caution">
    <text evidence="2">The sequence shown here is derived from an EMBL/GenBank/DDBJ whole genome shotgun (WGS) entry which is preliminary data.</text>
</comment>
<protein>
    <recommendedName>
        <fullName evidence="4">Glycosyltransferase RgtA/B/C/D-like domain-containing protein</fullName>
    </recommendedName>
</protein>
<accession>A0A2U1V5E1</accession>
<gene>
    <name evidence="2" type="ORF">CR165_08120</name>
</gene>
<name>A0A2U1V5E1_9PROT</name>
<feature type="transmembrane region" description="Helical" evidence="1">
    <location>
        <begin position="58"/>
        <end position="80"/>
    </location>
</feature>
<feature type="transmembrane region" description="Helical" evidence="1">
    <location>
        <begin position="92"/>
        <end position="113"/>
    </location>
</feature>
<keyword evidence="1" id="KW-0812">Transmembrane</keyword>
<keyword evidence="1" id="KW-1133">Transmembrane helix</keyword>
<evidence type="ECO:0000256" key="1">
    <source>
        <dbReference type="SAM" id="Phobius"/>
    </source>
</evidence>
<dbReference type="AlphaFoldDB" id="A0A2U1V5E1"/>
<feature type="transmembrane region" description="Helical" evidence="1">
    <location>
        <begin position="164"/>
        <end position="185"/>
    </location>
</feature>
<evidence type="ECO:0008006" key="4">
    <source>
        <dbReference type="Google" id="ProtNLM"/>
    </source>
</evidence>
<evidence type="ECO:0000313" key="2">
    <source>
        <dbReference type="EMBL" id="PWC29148.1"/>
    </source>
</evidence>
<keyword evidence="3" id="KW-1185">Reference proteome</keyword>
<feature type="transmembrane region" description="Helical" evidence="1">
    <location>
        <begin position="220"/>
        <end position="242"/>
    </location>
</feature>
<feature type="transmembrane region" description="Helical" evidence="1">
    <location>
        <begin position="326"/>
        <end position="342"/>
    </location>
</feature>